<name>A0ACC4B9M5_POPAL</name>
<organism evidence="1 2">
    <name type="scientific">Populus alba</name>
    <name type="common">White poplar</name>
    <dbReference type="NCBI Taxonomy" id="43335"/>
    <lineage>
        <taxon>Eukaryota</taxon>
        <taxon>Viridiplantae</taxon>
        <taxon>Streptophyta</taxon>
        <taxon>Embryophyta</taxon>
        <taxon>Tracheophyta</taxon>
        <taxon>Spermatophyta</taxon>
        <taxon>Magnoliopsida</taxon>
        <taxon>eudicotyledons</taxon>
        <taxon>Gunneridae</taxon>
        <taxon>Pentapetalae</taxon>
        <taxon>rosids</taxon>
        <taxon>fabids</taxon>
        <taxon>Malpighiales</taxon>
        <taxon>Salicaceae</taxon>
        <taxon>Saliceae</taxon>
        <taxon>Populus</taxon>
    </lineage>
</organism>
<reference evidence="1 2" key="1">
    <citation type="journal article" date="2024" name="Plant Biotechnol. J.">
        <title>Genome and CRISPR/Cas9 system of a widespread forest tree (Populus alba) in the world.</title>
        <authorList>
            <person name="Liu Y.J."/>
            <person name="Jiang P.F."/>
            <person name="Han X.M."/>
            <person name="Li X.Y."/>
            <person name="Wang H.M."/>
            <person name="Wang Y.J."/>
            <person name="Wang X.X."/>
            <person name="Zeng Q.Y."/>
        </authorList>
    </citation>
    <scope>NUCLEOTIDE SEQUENCE [LARGE SCALE GENOMIC DNA]</scope>
    <source>
        <strain evidence="2">cv. PAL-ZL1</strain>
    </source>
</reference>
<evidence type="ECO:0000313" key="1">
    <source>
        <dbReference type="EMBL" id="KAL3574638.1"/>
    </source>
</evidence>
<accession>A0ACC4B9M5</accession>
<sequence>MQSAFVLCRLFKKQDESIESPNCDEAEATVSSPTTAQSSPEVTQSDQPLTEASPANTTTSEVVAPVEFPSCSVGVSEGGDQTADLPASEEELQLEEALNWLFDSPPQALDYELFPPVHEQVQEAVGSSSMFNHGINDLSSSNRGLQSHNVGNETDDYTSEFIDSILKQPDELLYEVPGFQNNSSFPSESLFRGSLLRVVEDNGSYSGSDVDMEPIRIEQGFQGAVFPEGNIDEKPSSTLLYDSNVHQQPIYLGSLQNGSYALQSVASISATDQLNTLNKPSNSTNEVGGSDTNWNGIRTRVHNPQNRQFGRNFNRQGDAPRRLRLQCKLQVQPIQFSTKSEDLNSGEGELEYECIVTKEIKVSETNAMDEDSYTNAMDEQLKPTLVKVSETIKFSEELIPNNGTALKNNRSMLSKVSFMFSKASSACDSIWSITMFRAAVLAVLFAVLELVEWEHKSKVDGKMHGCGHDAHTTMLLGAAKLLNERKHLLKGTVRLLFQPAEEGGAGASHMIKDGALGDAEAIFGMHVNYKIPTGTIASLSGPVFAAASRFHVKIEGKGGHAAVPHNAVDPLLAASFAILALQQLISRELDPLQSQVLSITYVRGGTTLNVIPPYFEFGGTLRSLTTESLHQLQRRLKEVVEGQAAVHRCHAHVDMYEKEDVPLYPATVNDEKLNLHVERVSRLLFNPENFKMGQKVMAAEDFSFYQEVIPGVMLDIGIRNENVGAIHSLHSPYFFLDEDVLSIGASLHTALAEIYLNEHQQSAAQ</sequence>
<proteinExistence type="predicted"/>
<protein>
    <submittedName>
        <fullName evidence="1">Uncharacterized protein</fullName>
    </submittedName>
</protein>
<dbReference type="Proteomes" id="UP000309997">
    <property type="component" value="Unassembled WGS sequence"/>
</dbReference>
<dbReference type="EMBL" id="RCHU02000012">
    <property type="protein sequence ID" value="KAL3574638.1"/>
    <property type="molecule type" value="Genomic_DNA"/>
</dbReference>
<keyword evidence="2" id="KW-1185">Reference proteome</keyword>
<gene>
    <name evidence="1" type="ORF">D5086_022739</name>
</gene>
<evidence type="ECO:0000313" key="2">
    <source>
        <dbReference type="Proteomes" id="UP000309997"/>
    </source>
</evidence>
<comment type="caution">
    <text evidence="1">The sequence shown here is derived from an EMBL/GenBank/DDBJ whole genome shotgun (WGS) entry which is preliminary data.</text>
</comment>